<dbReference type="Pfam" id="PF04069">
    <property type="entry name" value="OpuAC"/>
    <property type="match status" value="1"/>
</dbReference>
<proteinExistence type="predicted"/>
<dbReference type="Proteomes" id="UP000198859">
    <property type="component" value="Chromosome I"/>
</dbReference>
<evidence type="ECO:0000313" key="2">
    <source>
        <dbReference type="EMBL" id="SDS65839.1"/>
    </source>
</evidence>
<evidence type="ECO:0000259" key="1">
    <source>
        <dbReference type="Pfam" id="PF04069"/>
    </source>
</evidence>
<protein>
    <submittedName>
        <fullName evidence="2">Osmoprotectant transport system substrate-binding protein</fullName>
    </submittedName>
</protein>
<dbReference type="OrthoDB" id="9781705at2"/>
<reference evidence="3" key="1">
    <citation type="submission" date="2016-10" db="EMBL/GenBank/DDBJ databases">
        <authorList>
            <person name="Varghese N."/>
            <person name="Submissions S."/>
        </authorList>
    </citation>
    <scope>NUCLEOTIDE SEQUENCE [LARGE SCALE GENOMIC DNA]</scope>
    <source>
        <strain evidence="3">DSM 22127</strain>
    </source>
</reference>
<dbReference type="SUPFAM" id="SSF53850">
    <property type="entry name" value="Periplasmic binding protein-like II"/>
    <property type="match status" value="1"/>
</dbReference>
<dbReference type="Gene3D" id="3.40.190.120">
    <property type="entry name" value="Osmoprotection protein (prox), domain 2"/>
    <property type="match status" value="1"/>
</dbReference>
<dbReference type="STRING" id="642780.SAMN04488570_2380"/>
<keyword evidence="3" id="KW-1185">Reference proteome</keyword>
<dbReference type="InterPro" id="IPR007210">
    <property type="entry name" value="ABC_Gly_betaine_transp_sub-bd"/>
</dbReference>
<dbReference type="EMBL" id="LT629757">
    <property type="protein sequence ID" value="SDS65839.1"/>
    <property type="molecule type" value="Genomic_DNA"/>
</dbReference>
<evidence type="ECO:0000313" key="3">
    <source>
        <dbReference type="Proteomes" id="UP000198859"/>
    </source>
</evidence>
<sequence>MQRVVLAGQSSTEADVVTELYRLLLEQQGYRTRVEDLGPRDLFLPELRRGEVQLAADYLGQLTDALERETDGADAPSVATDDPAATLELLDGLARPLGLAPLKPALAEDVRSFAVTRAFARRHDLTTLGDLGRLDRRLVLAADTECATRDDCARGLARVYGIRPARIVPVGIDGGDTLEMLLRGDVQVAQVAATDGRLGRDVVLLEDDRSLQDAQNLVPVANAAWLREQPRVRAELARLADVLTTPALRSLNADVDLRGASPREAAQAWLEEEGLL</sequence>
<accession>A0A1H1U1V9</accession>
<feature type="domain" description="ABC-type glycine betaine transport system substrate-binding" evidence="1">
    <location>
        <begin position="3"/>
        <end position="272"/>
    </location>
</feature>
<dbReference type="GO" id="GO:0043190">
    <property type="term" value="C:ATP-binding cassette (ABC) transporter complex"/>
    <property type="evidence" value="ECO:0007669"/>
    <property type="project" value="InterPro"/>
</dbReference>
<gene>
    <name evidence="2" type="ORF">SAMN04488570_2380</name>
</gene>
<dbReference type="AlphaFoldDB" id="A0A1H1U1V9"/>
<name>A0A1H1U1V9_9ACTN</name>
<organism evidence="2 3">
    <name type="scientific">Nocardioides scoriae</name>
    <dbReference type="NCBI Taxonomy" id="642780"/>
    <lineage>
        <taxon>Bacteria</taxon>
        <taxon>Bacillati</taxon>
        <taxon>Actinomycetota</taxon>
        <taxon>Actinomycetes</taxon>
        <taxon>Propionibacteriales</taxon>
        <taxon>Nocardioidaceae</taxon>
        <taxon>Nocardioides</taxon>
    </lineage>
</organism>
<dbReference type="Gene3D" id="3.40.190.10">
    <property type="entry name" value="Periplasmic binding protein-like II"/>
    <property type="match status" value="1"/>
</dbReference>
<dbReference type="GO" id="GO:0022857">
    <property type="term" value="F:transmembrane transporter activity"/>
    <property type="evidence" value="ECO:0007669"/>
    <property type="project" value="InterPro"/>
</dbReference>
<dbReference type="RefSeq" id="WP_157682835.1">
    <property type="nucleotide sequence ID" value="NZ_LT629757.1"/>
</dbReference>